<reference key="1">
    <citation type="submission" date="2010-09" db="EMBL/GenBank/DDBJ databases">
        <title>Complete sequence of Caldicellulosiruptor hydrothermalis 108.</title>
        <authorList>
            <consortium name="US DOE Joint Genome Institute"/>
            <person name="Lucas S."/>
            <person name="Copeland A."/>
            <person name="Lapidus A."/>
            <person name="Cheng J.-F."/>
            <person name="Bruce D."/>
            <person name="Goodwin L."/>
            <person name="Pitluck S."/>
            <person name="Davenport K."/>
            <person name="Detter J.C."/>
            <person name="Han C."/>
            <person name="Tapia R."/>
            <person name="Land M."/>
            <person name="Hauser L."/>
            <person name="Chang Y.-J."/>
            <person name="Jeffries C."/>
            <person name="Kyrpides N."/>
            <person name="Ivanova N."/>
            <person name="Mikhailova N."/>
            <person name="Blumer-Schuette S.E."/>
            <person name="Kelly R.M."/>
            <person name="Woyke T."/>
        </authorList>
    </citation>
    <scope>NUCLEOTIDE SEQUENCE</scope>
    <source>
        <strain>108</strain>
    </source>
</reference>
<dbReference type="KEGG" id="chd:Calhy_0254"/>
<organism evidence="2 3">
    <name type="scientific">Caldicellulosiruptor hydrothermalis (strain DSM 18901 / VKM B-2411 / 108)</name>
    <dbReference type="NCBI Taxonomy" id="632292"/>
    <lineage>
        <taxon>Bacteria</taxon>
        <taxon>Bacillati</taxon>
        <taxon>Bacillota</taxon>
        <taxon>Bacillota incertae sedis</taxon>
        <taxon>Caldicellulosiruptorales</taxon>
        <taxon>Caldicellulosiruptoraceae</taxon>
        <taxon>Caldicellulosiruptor</taxon>
    </lineage>
</organism>
<dbReference type="InterPro" id="IPR045965">
    <property type="entry name" value="DUF6385"/>
</dbReference>
<dbReference type="STRING" id="632292.Calhy_0254"/>
<dbReference type="AlphaFoldDB" id="E4QB31"/>
<dbReference type="Pfam" id="PF19912">
    <property type="entry name" value="DUF6385"/>
    <property type="match status" value="1"/>
</dbReference>
<dbReference type="NCBIfam" id="NF033679">
    <property type="entry name" value="DNRLRE_dom"/>
    <property type="match status" value="1"/>
</dbReference>
<accession>E4QB31</accession>
<evidence type="ECO:0000313" key="2">
    <source>
        <dbReference type="EMBL" id="ADQ06009.1"/>
    </source>
</evidence>
<reference evidence="2 3" key="2">
    <citation type="journal article" date="2011" name="J. Bacteriol.">
        <title>Complete genome sequences for the anaerobic, extremely thermophilic plant biomass-degrading bacteria Caldicellulosiruptor hydrothermalis, Caldicellulosiruptor kristjanssonii, Caldicellulosiruptor kronotskyensis, Caldicellulosiruptor owensenis, and Caldicellulosiruptor lactoaceticus.</title>
        <authorList>
            <person name="Blumer-Schuette S.E."/>
            <person name="Ozdemir I."/>
            <person name="Mistry D."/>
            <person name="Lucas S."/>
            <person name="Lapidus A."/>
            <person name="Cheng J.F."/>
            <person name="Goodwin L.A."/>
            <person name="Pitluck S."/>
            <person name="Land M.L."/>
            <person name="Hauser L.J."/>
            <person name="Woyke T."/>
            <person name="Mikhailova N."/>
            <person name="Pati A."/>
            <person name="Kyrpides N.C."/>
            <person name="Ivanova N."/>
            <person name="Detter J.C."/>
            <person name="Walston-Davenport K."/>
            <person name="Han S."/>
            <person name="Adams M.W."/>
            <person name="Kelly R.M."/>
        </authorList>
    </citation>
    <scope>NUCLEOTIDE SEQUENCE [LARGE SCALE GENOMIC DNA]</scope>
    <source>
        <strain evidence="3">DSM 18901 / VKM B-2411 / 108</strain>
    </source>
</reference>
<protein>
    <recommendedName>
        <fullName evidence="1">DUF6385 domain-containing protein</fullName>
    </recommendedName>
</protein>
<dbReference type="eggNOG" id="ENOG50344XH">
    <property type="taxonomic scope" value="Bacteria"/>
</dbReference>
<name>E4QB31_CALH1</name>
<gene>
    <name evidence="2" type="ordered locus">Calhy_0254</name>
</gene>
<dbReference type="HOGENOM" id="CLU_982395_0_0_9"/>
<dbReference type="Proteomes" id="UP000006890">
    <property type="component" value="Chromosome"/>
</dbReference>
<keyword evidence="3" id="KW-1185">Reference proteome</keyword>
<proteinExistence type="predicted"/>
<dbReference type="EMBL" id="CP002219">
    <property type="protein sequence ID" value="ADQ06009.1"/>
    <property type="molecule type" value="Genomic_DNA"/>
</dbReference>
<evidence type="ECO:0000313" key="3">
    <source>
        <dbReference type="Proteomes" id="UP000006890"/>
    </source>
</evidence>
<dbReference type="OrthoDB" id="1900168at2"/>
<evidence type="ECO:0000259" key="1">
    <source>
        <dbReference type="Pfam" id="PF19912"/>
    </source>
</evidence>
<feature type="domain" description="DUF6385" evidence="1">
    <location>
        <begin position="204"/>
        <end position="269"/>
    </location>
</feature>
<dbReference type="RefSeq" id="WP_013402219.1">
    <property type="nucleotide sequence ID" value="NC_014652.1"/>
</dbReference>
<sequence>MPEIILRAKLALSVTNYENQNNQVDKRIIFIGRDGKHNFRSLMFFDTSCIPESCTITKAELVLFKIKDFYSTQDKIIKIHALLDYFSFKTTYNNIPAYESFFIEAPIDNSKITAEVNVKDIVVRWVDGSLKNKGIILFLNEDKKSLMAFTSFRFPIRYLRPLLRVEYAMPQIPDIIVSNQTVQIKEQEAILIGTTQVISNSYDTSYILDGTVVAKNEGTNPTQLTLECSNDNLNWIDDVSVILEAGQIKIMVPKYYSKFIRFKANAIGNINIKIRYVYKEFMH</sequence>